<accession>A0A0W0SB33</accession>
<proteinExistence type="predicted"/>
<dbReference type="PATRIC" id="fig|28084.5.peg.2887"/>
<dbReference type="Proteomes" id="UP000054921">
    <property type="component" value="Unassembled WGS sequence"/>
</dbReference>
<reference evidence="2 4" key="2">
    <citation type="submission" date="2018-12" db="EMBL/GenBank/DDBJ databases">
        <authorList>
            <consortium name="Pathogen Informatics"/>
        </authorList>
    </citation>
    <scope>NUCLEOTIDE SEQUENCE [LARGE SCALE GENOMIC DNA]</scope>
    <source>
        <strain evidence="2 4">NCTC11976</strain>
    </source>
</reference>
<organism evidence="1 3">
    <name type="scientific">Legionella cherrii</name>
    <dbReference type="NCBI Taxonomy" id="28084"/>
    <lineage>
        <taxon>Bacteria</taxon>
        <taxon>Pseudomonadati</taxon>
        <taxon>Pseudomonadota</taxon>
        <taxon>Gammaproteobacteria</taxon>
        <taxon>Legionellales</taxon>
        <taxon>Legionellaceae</taxon>
        <taxon>Legionella</taxon>
    </lineage>
</organism>
<evidence type="ECO:0000313" key="1">
    <source>
        <dbReference type="EMBL" id="KTC80648.1"/>
    </source>
</evidence>
<sequence length="292" mass="33918">MSINNIILKLMVMDINDLIALSNELRNHPHYPRVQSIIQSMSEQIHLLDKIPSHPGSSKQVLQAYHQLEQLLTENNRCTTWFTKIIDRYCANEPELKQRLNYFIRRILGPVIKLSEYAHGDKKSLVIEFPNQEIRDVFLRRYRSREVQEIDSLVVDGNKVSFPAFLSKNQLLGVTFPTVEAKDRVIHMLNLAKANLIVSNSNDRTFYLNDRRIHDTASRFHIAVVCSYFTEYYKIQYASHMLAQAYRDNNSFFSPSKFPLELTLKIASDSASSDAISMEEREQIAYGNFNRP</sequence>
<evidence type="ECO:0000313" key="3">
    <source>
        <dbReference type="Proteomes" id="UP000054921"/>
    </source>
</evidence>
<dbReference type="EMBL" id="LNXW01000013">
    <property type="protein sequence ID" value="KTC80648.1"/>
    <property type="molecule type" value="Genomic_DNA"/>
</dbReference>
<dbReference type="AlphaFoldDB" id="A0A0W0SB33"/>
<protein>
    <submittedName>
        <fullName evidence="1">Dot/Icm T4SS effector</fullName>
    </submittedName>
</protein>
<dbReference type="Proteomes" id="UP000277577">
    <property type="component" value="Chromosome"/>
</dbReference>
<dbReference type="OrthoDB" id="5653352at2"/>
<name>A0A0W0SB33_9GAMM</name>
<reference evidence="1 3" key="1">
    <citation type="submission" date="2015-11" db="EMBL/GenBank/DDBJ databases">
        <title>Genomic analysis of 38 Legionella species identifies large and diverse effector repertoires.</title>
        <authorList>
            <person name="Burstein D."/>
            <person name="Amaro F."/>
            <person name="Zusman T."/>
            <person name="Lifshitz Z."/>
            <person name="Cohen O."/>
            <person name="Gilbert J.A."/>
            <person name="Pupko T."/>
            <person name="Shuman H.A."/>
            <person name="Segal G."/>
        </authorList>
    </citation>
    <scope>NUCLEOTIDE SEQUENCE [LARGE SCALE GENOMIC DNA]</scope>
    <source>
        <strain evidence="1 3">ORW</strain>
    </source>
</reference>
<gene>
    <name evidence="1" type="ORF">Lche_2668</name>
    <name evidence="2" type="ORF">NCTC11976_00934</name>
</gene>
<dbReference type="RefSeq" id="WP_028382558.1">
    <property type="nucleotide sequence ID" value="NZ_CAAAIT010000005.1"/>
</dbReference>
<dbReference type="EMBL" id="LR134173">
    <property type="protein sequence ID" value="VEB34622.1"/>
    <property type="molecule type" value="Genomic_DNA"/>
</dbReference>
<evidence type="ECO:0000313" key="2">
    <source>
        <dbReference type="EMBL" id="VEB34622.1"/>
    </source>
</evidence>
<evidence type="ECO:0000313" key="4">
    <source>
        <dbReference type="Proteomes" id="UP000277577"/>
    </source>
</evidence>
<keyword evidence="4" id="KW-1185">Reference proteome</keyword>